<sequence>MNPSSLIVPLNIPARDEADPRSGISFGSGYQPDRLHADLDAEFKRRSTEPVPSAEPVTVVLDGVEYEGLQLSAGGLRVAAAGVGTRLLVVSVVGWDGPLILETVAPRSTDAE</sequence>
<dbReference type="Proteomes" id="UP000730482">
    <property type="component" value="Unassembled WGS sequence"/>
</dbReference>
<reference evidence="2 3" key="1">
    <citation type="submission" date="2020-02" db="EMBL/GenBank/DDBJ databases">
        <title>Acidophilic actinobacteria isolated from forest soil.</title>
        <authorList>
            <person name="Golinska P."/>
        </authorList>
    </citation>
    <scope>NUCLEOTIDE SEQUENCE [LARGE SCALE GENOMIC DNA]</scope>
    <source>
        <strain evidence="2 3">NL8</strain>
    </source>
</reference>
<protein>
    <submittedName>
        <fullName evidence="2">Uncharacterized protein</fullName>
    </submittedName>
</protein>
<evidence type="ECO:0000313" key="3">
    <source>
        <dbReference type="Proteomes" id="UP000730482"/>
    </source>
</evidence>
<dbReference type="RefSeq" id="WP_212007710.1">
    <property type="nucleotide sequence ID" value="NZ_JAAFYZ010000009.1"/>
</dbReference>
<gene>
    <name evidence="2" type="ORF">KGQ19_04145</name>
</gene>
<keyword evidence="3" id="KW-1185">Reference proteome</keyword>
<evidence type="ECO:0000313" key="2">
    <source>
        <dbReference type="EMBL" id="MBS2546052.1"/>
    </source>
</evidence>
<accession>A0ABS5KIY1</accession>
<evidence type="ECO:0000256" key="1">
    <source>
        <dbReference type="SAM" id="MobiDB-lite"/>
    </source>
</evidence>
<dbReference type="EMBL" id="JAAFYZ010000009">
    <property type="protein sequence ID" value="MBS2546052.1"/>
    <property type="molecule type" value="Genomic_DNA"/>
</dbReference>
<organism evidence="2 3">
    <name type="scientific">Catenulispora pinistramenti</name>
    <dbReference type="NCBI Taxonomy" id="2705254"/>
    <lineage>
        <taxon>Bacteria</taxon>
        <taxon>Bacillati</taxon>
        <taxon>Actinomycetota</taxon>
        <taxon>Actinomycetes</taxon>
        <taxon>Catenulisporales</taxon>
        <taxon>Catenulisporaceae</taxon>
        <taxon>Catenulispora</taxon>
    </lineage>
</organism>
<name>A0ABS5KIY1_9ACTN</name>
<comment type="caution">
    <text evidence="2">The sequence shown here is derived from an EMBL/GenBank/DDBJ whole genome shotgun (WGS) entry which is preliminary data.</text>
</comment>
<feature type="region of interest" description="Disordered" evidence="1">
    <location>
        <begin position="1"/>
        <end position="33"/>
    </location>
</feature>
<proteinExistence type="predicted"/>